<dbReference type="EMBL" id="LDAU01000267">
    <property type="protein sequence ID" value="KRW98158.1"/>
    <property type="molecule type" value="Genomic_DNA"/>
</dbReference>
<dbReference type="AlphaFoldDB" id="A0A0V0Q7I6"/>
<sequence length="160" mass="19372">MRTRNRSQLTQEQEQQIIDDQIRAMEMKALKKANKTFPDTYYKILLKKFYIYFRKIIKQNQDEKNQLKSKIQNIIFNSFLPKKLELNDKNDAKNNPVYLFADGKDAQQYNTLEELCIGFNTIYGSKFYQQRSLEKLLTQFQMTFPRYLKDLYFNLSILEY</sequence>
<dbReference type="Proteomes" id="UP000054937">
    <property type="component" value="Unassembled WGS sequence"/>
</dbReference>
<proteinExistence type="predicted"/>
<dbReference type="InParanoid" id="A0A0V0Q7I6"/>
<gene>
    <name evidence="1" type="ORF">PPERSA_02136</name>
</gene>
<name>A0A0V0Q7I6_PSEPJ</name>
<reference evidence="1 2" key="1">
    <citation type="journal article" date="2015" name="Sci. Rep.">
        <title>Genome of the facultative scuticociliatosis pathogen Pseudocohnilembus persalinus provides insight into its virulence through horizontal gene transfer.</title>
        <authorList>
            <person name="Xiong J."/>
            <person name="Wang G."/>
            <person name="Cheng J."/>
            <person name="Tian M."/>
            <person name="Pan X."/>
            <person name="Warren A."/>
            <person name="Jiang C."/>
            <person name="Yuan D."/>
            <person name="Miao W."/>
        </authorList>
    </citation>
    <scope>NUCLEOTIDE SEQUENCE [LARGE SCALE GENOMIC DNA]</scope>
    <source>
        <strain evidence="1">36N120E</strain>
    </source>
</reference>
<keyword evidence="2" id="KW-1185">Reference proteome</keyword>
<evidence type="ECO:0000313" key="2">
    <source>
        <dbReference type="Proteomes" id="UP000054937"/>
    </source>
</evidence>
<organism evidence="1 2">
    <name type="scientific">Pseudocohnilembus persalinus</name>
    <name type="common">Ciliate</name>
    <dbReference type="NCBI Taxonomy" id="266149"/>
    <lineage>
        <taxon>Eukaryota</taxon>
        <taxon>Sar</taxon>
        <taxon>Alveolata</taxon>
        <taxon>Ciliophora</taxon>
        <taxon>Intramacronucleata</taxon>
        <taxon>Oligohymenophorea</taxon>
        <taxon>Scuticociliatia</taxon>
        <taxon>Philasterida</taxon>
        <taxon>Pseudocohnilembidae</taxon>
        <taxon>Pseudocohnilembus</taxon>
    </lineage>
</organism>
<evidence type="ECO:0000313" key="1">
    <source>
        <dbReference type="EMBL" id="KRW98158.1"/>
    </source>
</evidence>
<accession>A0A0V0Q7I6</accession>
<protein>
    <submittedName>
        <fullName evidence="1">Uncharacterized protein</fullName>
    </submittedName>
</protein>
<comment type="caution">
    <text evidence="1">The sequence shown here is derived from an EMBL/GenBank/DDBJ whole genome shotgun (WGS) entry which is preliminary data.</text>
</comment>